<reference evidence="9" key="1">
    <citation type="submission" date="2023-06" db="EMBL/GenBank/DDBJ databases">
        <title>Genome-scale phylogeny and comparative genomics of the fungal order Sordariales.</title>
        <authorList>
            <consortium name="Lawrence Berkeley National Laboratory"/>
            <person name="Hensen N."/>
            <person name="Bonometti L."/>
            <person name="Westerberg I."/>
            <person name="Brannstrom I.O."/>
            <person name="Guillou S."/>
            <person name="Cros-Aarteil S."/>
            <person name="Calhoun S."/>
            <person name="Haridas S."/>
            <person name="Kuo A."/>
            <person name="Mondo S."/>
            <person name="Pangilinan J."/>
            <person name="Riley R."/>
            <person name="Labutti K."/>
            <person name="Andreopoulos B."/>
            <person name="Lipzen A."/>
            <person name="Chen C."/>
            <person name="Yanf M."/>
            <person name="Daum C."/>
            <person name="Ng V."/>
            <person name="Clum A."/>
            <person name="Steindorff A."/>
            <person name="Ohm R."/>
            <person name="Martin F."/>
            <person name="Silar P."/>
            <person name="Natvig D."/>
            <person name="Lalanne C."/>
            <person name="Gautier V."/>
            <person name="Ament-Velasquez S.L."/>
            <person name="Kruys A."/>
            <person name="Hutchinson M.I."/>
            <person name="Powell A.J."/>
            <person name="Barry K."/>
            <person name="Miller A.N."/>
            <person name="Grigoriev I.V."/>
            <person name="Debuchy R."/>
            <person name="Gladieux P."/>
            <person name="Thoren M.H."/>
            <person name="Johannesson H."/>
        </authorList>
    </citation>
    <scope>NUCLEOTIDE SEQUENCE</scope>
    <source>
        <strain evidence="9">PSN4</strain>
    </source>
</reference>
<evidence type="ECO:0000256" key="5">
    <source>
        <dbReference type="SAM" id="MobiDB-lite"/>
    </source>
</evidence>
<dbReference type="Gene3D" id="1.20.1070.10">
    <property type="entry name" value="Rhodopsin 7-helix transmembrane proteins"/>
    <property type="match status" value="1"/>
</dbReference>
<dbReference type="PRINTS" id="PR02001">
    <property type="entry name" value="GCR1CAMPR"/>
</dbReference>
<feature type="compositionally biased region" description="Polar residues" evidence="5">
    <location>
        <begin position="231"/>
        <end position="246"/>
    </location>
</feature>
<dbReference type="PANTHER" id="PTHR23112">
    <property type="entry name" value="G PROTEIN-COUPLED RECEPTOR 157-RELATED"/>
    <property type="match status" value="1"/>
</dbReference>
<dbReference type="PROSITE" id="PS50261">
    <property type="entry name" value="G_PROTEIN_RECEP_F2_4"/>
    <property type="match status" value="1"/>
</dbReference>
<dbReference type="Proteomes" id="UP001239445">
    <property type="component" value="Unassembled WGS sequence"/>
</dbReference>
<keyword evidence="4 6" id="KW-0472">Membrane</keyword>
<dbReference type="Pfam" id="PF11970">
    <property type="entry name" value="GPR_Gpa2_C"/>
    <property type="match status" value="1"/>
</dbReference>
<evidence type="ECO:0000256" key="2">
    <source>
        <dbReference type="ARBA" id="ARBA00022692"/>
    </source>
</evidence>
<dbReference type="SUPFAM" id="SSF81321">
    <property type="entry name" value="Family A G protein-coupled receptor-like"/>
    <property type="match status" value="1"/>
</dbReference>
<dbReference type="GO" id="GO:0004930">
    <property type="term" value="F:G protein-coupled receptor activity"/>
    <property type="evidence" value="ECO:0007669"/>
    <property type="project" value="TreeGrafter"/>
</dbReference>
<evidence type="ECO:0000259" key="7">
    <source>
        <dbReference type="PROSITE" id="PS50261"/>
    </source>
</evidence>
<dbReference type="PANTHER" id="PTHR23112:SF0">
    <property type="entry name" value="TRANSMEMBRANE PROTEIN 116"/>
    <property type="match status" value="1"/>
</dbReference>
<evidence type="ECO:0000313" key="9">
    <source>
        <dbReference type="EMBL" id="KAK1756293.1"/>
    </source>
</evidence>
<feature type="domain" description="G-protein coupled receptors family 1 profile" evidence="8">
    <location>
        <begin position="39"/>
        <end position="310"/>
    </location>
</feature>
<comment type="subcellular location">
    <subcellularLocation>
        <location evidence="1">Membrane</location>
        <topology evidence="1">Multi-pass membrane protein</topology>
    </subcellularLocation>
</comment>
<evidence type="ECO:0000256" key="3">
    <source>
        <dbReference type="ARBA" id="ARBA00022989"/>
    </source>
</evidence>
<organism evidence="9 10">
    <name type="scientific">Echria macrotheca</name>
    <dbReference type="NCBI Taxonomy" id="438768"/>
    <lineage>
        <taxon>Eukaryota</taxon>
        <taxon>Fungi</taxon>
        <taxon>Dikarya</taxon>
        <taxon>Ascomycota</taxon>
        <taxon>Pezizomycotina</taxon>
        <taxon>Sordariomycetes</taxon>
        <taxon>Sordariomycetidae</taxon>
        <taxon>Sordariales</taxon>
        <taxon>Schizotheciaceae</taxon>
        <taxon>Echria</taxon>
    </lineage>
</organism>
<feature type="transmembrane region" description="Helical" evidence="6">
    <location>
        <begin position="102"/>
        <end position="124"/>
    </location>
</feature>
<dbReference type="AlphaFoldDB" id="A0AAJ0BDI9"/>
<protein>
    <recommendedName>
        <fullName evidence="11">G-protein coupled receptors family 2 profile 2 domain-containing protein</fullName>
    </recommendedName>
</protein>
<feature type="transmembrane region" description="Helical" evidence="6">
    <location>
        <begin position="145"/>
        <end position="165"/>
    </location>
</feature>
<dbReference type="InterPro" id="IPR017981">
    <property type="entry name" value="GPCR_2-like_7TM"/>
</dbReference>
<dbReference type="InterPro" id="IPR017452">
    <property type="entry name" value="GPCR_Rhodpsn_7TM"/>
</dbReference>
<dbReference type="InterPro" id="IPR022343">
    <property type="entry name" value="GCR1-cAMP_receptor"/>
</dbReference>
<accession>A0AAJ0BDI9</accession>
<sequence length="377" mass="42222">MFGGFDISPRAALAAPTQPVVIFTQSVVIMVVSILSALGAAWMIASFFVFSNLRSFRHQLILGLAISDCVMAVNFLSSSSMNVSGRWIGAPERAQFCSFNGYMTQVFVIQTDYWVFIIAVYTYFVLTDQKRCSAWLEAHPVLPWALPWILSVAWASIGLGVAGYGDIGAWCWFTSDQVRLLVNFVPRWIIIVSMLLLYARLYYILFKAHRRLMSLGASSSGNPSGSESRQLESNSLSQHAQTSANTRHTRRLKRLARLMLLYPLAYAVVWSLPTGIRIYQASTGRPAPWQIQTVDKACIVLQGLVDAIIYGTTESSLANWRNLFFPRKFPNLGTIDGPTMGIRKTVEIEVLRSSEQTKPQTPKNTYFPKKDGSFLNF</sequence>
<feature type="region of interest" description="Disordered" evidence="5">
    <location>
        <begin position="221"/>
        <end position="248"/>
    </location>
</feature>
<feature type="transmembrane region" description="Helical" evidence="6">
    <location>
        <begin position="185"/>
        <end position="205"/>
    </location>
</feature>
<dbReference type="GO" id="GO:0005886">
    <property type="term" value="C:plasma membrane"/>
    <property type="evidence" value="ECO:0007669"/>
    <property type="project" value="TreeGrafter"/>
</dbReference>
<evidence type="ECO:0000256" key="6">
    <source>
        <dbReference type="SAM" id="Phobius"/>
    </source>
</evidence>
<dbReference type="GO" id="GO:0007189">
    <property type="term" value="P:adenylate cyclase-activating G protein-coupled receptor signaling pathway"/>
    <property type="evidence" value="ECO:0007669"/>
    <property type="project" value="TreeGrafter"/>
</dbReference>
<keyword evidence="3 6" id="KW-1133">Transmembrane helix</keyword>
<evidence type="ECO:0000313" key="10">
    <source>
        <dbReference type="Proteomes" id="UP001239445"/>
    </source>
</evidence>
<dbReference type="EMBL" id="MU839832">
    <property type="protein sequence ID" value="KAK1756293.1"/>
    <property type="molecule type" value="Genomic_DNA"/>
</dbReference>
<dbReference type="GO" id="GO:0007166">
    <property type="term" value="P:cell surface receptor signaling pathway"/>
    <property type="evidence" value="ECO:0007669"/>
    <property type="project" value="InterPro"/>
</dbReference>
<dbReference type="InterPro" id="IPR022596">
    <property type="entry name" value="GPR1/2/3_C"/>
</dbReference>
<feature type="transmembrane region" description="Helical" evidence="6">
    <location>
        <begin position="20"/>
        <end position="48"/>
    </location>
</feature>
<evidence type="ECO:0008006" key="11">
    <source>
        <dbReference type="Google" id="ProtNLM"/>
    </source>
</evidence>
<dbReference type="InterPro" id="IPR023041">
    <property type="entry name" value="Glucose_rcpt_Git3-like_N"/>
</dbReference>
<feature type="transmembrane region" description="Helical" evidence="6">
    <location>
        <begin position="60"/>
        <end position="77"/>
    </location>
</feature>
<dbReference type="Pfam" id="PF11710">
    <property type="entry name" value="Git3"/>
    <property type="match status" value="1"/>
</dbReference>
<comment type="caution">
    <text evidence="9">The sequence shown here is derived from an EMBL/GenBank/DDBJ whole genome shotgun (WGS) entry which is preliminary data.</text>
</comment>
<feature type="domain" description="G-protein coupled receptors family 2 profile 2" evidence="7">
    <location>
        <begin position="25"/>
        <end position="314"/>
    </location>
</feature>
<evidence type="ECO:0000256" key="1">
    <source>
        <dbReference type="ARBA" id="ARBA00004141"/>
    </source>
</evidence>
<dbReference type="PROSITE" id="PS50262">
    <property type="entry name" value="G_PROTEIN_RECEP_F1_2"/>
    <property type="match status" value="1"/>
</dbReference>
<gene>
    <name evidence="9" type="ORF">QBC47DRAFT_444634</name>
</gene>
<proteinExistence type="predicted"/>
<evidence type="ECO:0000256" key="4">
    <source>
        <dbReference type="ARBA" id="ARBA00023136"/>
    </source>
</evidence>
<evidence type="ECO:0000259" key="8">
    <source>
        <dbReference type="PROSITE" id="PS50262"/>
    </source>
</evidence>
<keyword evidence="2 6" id="KW-0812">Transmembrane</keyword>
<name>A0AAJ0BDI9_9PEZI</name>
<feature type="transmembrane region" description="Helical" evidence="6">
    <location>
        <begin position="255"/>
        <end position="273"/>
    </location>
</feature>
<keyword evidence="10" id="KW-1185">Reference proteome</keyword>